<name>A0A7N5P1I1_AILME</name>
<evidence type="ECO:0000313" key="14">
    <source>
        <dbReference type="Ensembl" id="ENSAMEP00000026093.1"/>
    </source>
</evidence>
<dbReference type="PANTHER" id="PTHR12232:SF3">
    <property type="entry name" value="SH3 DOMAIN-BINDING GLUTAMIC ACID-RICH-LIKE PROTEIN 3"/>
    <property type="match status" value="1"/>
</dbReference>
<keyword evidence="10" id="KW-0539">Nucleus</keyword>
<comment type="subcellular location">
    <subcellularLocation>
        <location evidence="3">Cell projection</location>
        <location evidence="3">Ruffle membrane</location>
    </subcellularLocation>
    <subcellularLocation>
        <location evidence="2">Cytoplasm</location>
        <location evidence="2">Cytosol</location>
    </subcellularLocation>
    <subcellularLocation>
        <location evidence="1">Nucleus</location>
    </subcellularLocation>
</comment>
<evidence type="ECO:0000256" key="2">
    <source>
        <dbReference type="ARBA" id="ARBA00004514"/>
    </source>
</evidence>
<dbReference type="Gene3D" id="3.40.30.10">
    <property type="entry name" value="Glutaredoxin"/>
    <property type="match status" value="1"/>
</dbReference>
<dbReference type="OrthoDB" id="9932926at2759"/>
<dbReference type="GeneID" id="117798926"/>
<sequence>MSLKVYTTSVTASREIKSLQAEVTRVLESKCKEFENVDISQDNCLREEMRTKAGNPTAMPPQIFNGDMYCGDGPTFMNAVEEDNLDEFLKLK</sequence>
<dbReference type="KEGG" id="aml:117798926"/>
<dbReference type="Proteomes" id="UP000008912">
    <property type="component" value="Unassembled WGS sequence"/>
</dbReference>
<evidence type="ECO:0000256" key="5">
    <source>
        <dbReference type="ARBA" id="ARBA00022475"/>
    </source>
</evidence>
<gene>
    <name evidence="14" type="primary">LOC117798926</name>
</gene>
<dbReference type="PROSITE" id="PS51354">
    <property type="entry name" value="GLUTAREDOXIN_2"/>
    <property type="match status" value="1"/>
</dbReference>
<protein>
    <recommendedName>
        <fullName evidence="12">SH3 domain-binding glutamic acid-rich-like protein 3</fullName>
    </recommendedName>
</protein>
<dbReference type="Ensembl" id="ENSAMET00000043492.1">
    <property type="protein sequence ID" value="ENSAMEP00000026093.1"/>
    <property type="gene ID" value="ENSAMEG00000024742.1"/>
</dbReference>
<dbReference type="GO" id="GO:0005829">
    <property type="term" value="C:cytosol"/>
    <property type="evidence" value="ECO:0007669"/>
    <property type="project" value="UniProtKB-SubCell"/>
</dbReference>
<keyword evidence="7" id="KW-0007">Acetylation</keyword>
<dbReference type="Pfam" id="PF04908">
    <property type="entry name" value="SH3BGR"/>
    <property type="match status" value="1"/>
</dbReference>
<keyword evidence="15" id="KW-1185">Reference proteome</keyword>
<keyword evidence="5" id="KW-1003">Cell membrane</keyword>
<evidence type="ECO:0000256" key="1">
    <source>
        <dbReference type="ARBA" id="ARBA00004123"/>
    </source>
</evidence>
<evidence type="ECO:0000256" key="6">
    <source>
        <dbReference type="ARBA" id="ARBA00022490"/>
    </source>
</evidence>
<evidence type="ECO:0000256" key="7">
    <source>
        <dbReference type="ARBA" id="ARBA00022990"/>
    </source>
</evidence>
<evidence type="ECO:0000256" key="11">
    <source>
        <dbReference type="ARBA" id="ARBA00023273"/>
    </source>
</evidence>
<evidence type="ECO:0000256" key="3">
    <source>
        <dbReference type="ARBA" id="ARBA00004632"/>
    </source>
</evidence>
<keyword evidence="6" id="KW-0963">Cytoplasm</keyword>
<evidence type="ECO:0000313" key="15">
    <source>
        <dbReference type="Proteomes" id="UP000008912"/>
    </source>
</evidence>
<dbReference type="PANTHER" id="PTHR12232">
    <property type="entry name" value="SH3 DOMAIN-BINDING GLUTAMIC ACID-RICH-LIKE PROTEIN"/>
    <property type="match status" value="1"/>
</dbReference>
<organism evidence="14 15">
    <name type="scientific">Ailuropoda melanoleuca</name>
    <name type="common">Giant panda</name>
    <dbReference type="NCBI Taxonomy" id="9646"/>
    <lineage>
        <taxon>Eukaryota</taxon>
        <taxon>Metazoa</taxon>
        <taxon>Chordata</taxon>
        <taxon>Craniata</taxon>
        <taxon>Vertebrata</taxon>
        <taxon>Euteleostomi</taxon>
        <taxon>Mammalia</taxon>
        <taxon>Eutheria</taxon>
        <taxon>Laurasiatheria</taxon>
        <taxon>Carnivora</taxon>
        <taxon>Caniformia</taxon>
        <taxon>Ursidae</taxon>
        <taxon>Ailuropoda</taxon>
    </lineage>
</organism>
<reference evidence="14" key="3">
    <citation type="submission" date="2025-09" db="UniProtKB">
        <authorList>
            <consortium name="Ensembl"/>
        </authorList>
    </citation>
    <scope>IDENTIFICATION</scope>
</reference>
<reference evidence="14" key="2">
    <citation type="submission" date="2025-08" db="UniProtKB">
        <authorList>
            <consortium name="Ensembl"/>
        </authorList>
    </citation>
    <scope>IDENTIFICATION</scope>
</reference>
<evidence type="ECO:0000256" key="8">
    <source>
        <dbReference type="ARBA" id="ARBA00023136"/>
    </source>
</evidence>
<keyword evidence="11" id="KW-0966">Cell projection</keyword>
<dbReference type="InterPro" id="IPR006993">
    <property type="entry name" value="Glut_rich_SH3-bd"/>
</dbReference>
<proteinExistence type="inferred from homology"/>
<dbReference type="RefSeq" id="XP_034507272.1">
    <property type="nucleotide sequence ID" value="XM_034651381.1"/>
</dbReference>
<dbReference type="InterPro" id="IPR051033">
    <property type="entry name" value="SH3BGR"/>
</dbReference>
<reference evidence="14 15" key="1">
    <citation type="journal article" date="2010" name="Nature">
        <title>The sequence and de novo assembly of the giant panda genome.</title>
        <authorList>
            <person name="Li R."/>
            <person name="Fan W."/>
            <person name="Tian G."/>
            <person name="Zhu H."/>
            <person name="He L."/>
            <person name="Cai J."/>
            <person name="Huang Q."/>
            <person name="Cai Q."/>
            <person name="Li B."/>
            <person name="Bai Y."/>
            <person name="Zhang Z."/>
            <person name="Zhang Y."/>
            <person name="Wang W."/>
            <person name="Li J."/>
            <person name="Wei F."/>
            <person name="Li H."/>
            <person name="Jian M."/>
            <person name="Li J."/>
            <person name="Zhang Z."/>
            <person name="Nielsen R."/>
            <person name="Li D."/>
            <person name="Gu W."/>
            <person name="Yang Z."/>
            <person name="Xuan Z."/>
            <person name="Ryder O.A."/>
            <person name="Leung F.C."/>
            <person name="Zhou Y."/>
            <person name="Cao J."/>
            <person name="Sun X."/>
            <person name="Fu Y."/>
            <person name="Fang X."/>
            <person name="Guo X."/>
            <person name="Wang B."/>
            <person name="Hou R."/>
            <person name="Shen F."/>
            <person name="Mu B."/>
            <person name="Ni P."/>
            <person name="Lin R."/>
            <person name="Qian W."/>
            <person name="Wang G."/>
            <person name="Yu C."/>
            <person name="Nie W."/>
            <person name="Wang J."/>
            <person name="Wu Z."/>
            <person name="Liang H."/>
            <person name="Min J."/>
            <person name="Wu Q."/>
            <person name="Cheng S."/>
            <person name="Ruan J."/>
            <person name="Wang M."/>
            <person name="Shi Z."/>
            <person name="Wen M."/>
            <person name="Liu B."/>
            <person name="Ren X."/>
            <person name="Zheng H."/>
            <person name="Dong D."/>
            <person name="Cook K."/>
            <person name="Shan G."/>
            <person name="Zhang H."/>
            <person name="Kosiol C."/>
            <person name="Xie X."/>
            <person name="Lu Z."/>
            <person name="Zheng H."/>
            <person name="Li Y."/>
            <person name="Steiner C.C."/>
            <person name="Lam T.T."/>
            <person name="Lin S."/>
            <person name="Zhang Q."/>
            <person name="Li G."/>
            <person name="Tian J."/>
            <person name="Gong T."/>
            <person name="Liu H."/>
            <person name="Zhang D."/>
            <person name="Fang L."/>
            <person name="Ye C."/>
            <person name="Zhang J."/>
            <person name="Hu W."/>
            <person name="Xu A."/>
            <person name="Ren Y."/>
            <person name="Zhang G."/>
            <person name="Bruford M.W."/>
            <person name="Li Q."/>
            <person name="Ma L."/>
            <person name="Guo Y."/>
            <person name="An N."/>
            <person name="Hu Y."/>
            <person name="Zheng Y."/>
            <person name="Shi Y."/>
            <person name="Li Z."/>
            <person name="Liu Q."/>
            <person name="Chen Y."/>
            <person name="Zhao J."/>
            <person name="Qu N."/>
            <person name="Zhao S."/>
            <person name="Tian F."/>
            <person name="Wang X."/>
            <person name="Wang H."/>
            <person name="Xu L."/>
            <person name="Liu X."/>
            <person name="Vinar T."/>
            <person name="Wang Y."/>
            <person name="Lam T.W."/>
            <person name="Yiu S.M."/>
            <person name="Liu S."/>
            <person name="Zhang H."/>
            <person name="Li D."/>
            <person name="Huang Y."/>
            <person name="Wang X."/>
            <person name="Yang G."/>
            <person name="Jiang Z."/>
            <person name="Wang J."/>
            <person name="Qin N."/>
            <person name="Li L."/>
            <person name="Li J."/>
            <person name="Bolund L."/>
            <person name="Kristiansen K."/>
            <person name="Wong G.K."/>
            <person name="Olson M."/>
            <person name="Zhang X."/>
            <person name="Li S."/>
            <person name="Yang H."/>
            <person name="Wang J."/>
            <person name="Wang J."/>
        </authorList>
    </citation>
    <scope>NUCLEOTIDE SEQUENCE [LARGE SCALE GENOMIC DNA]</scope>
</reference>
<dbReference type="InterPro" id="IPR036249">
    <property type="entry name" value="Thioredoxin-like_sf"/>
</dbReference>
<dbReference type="GeneTree" id="ENSGT00940000157260"/>
<dbReference type="GO" id="GO:0005634">
    <property type="term" value="C:nucleus"/>
    <property type="evidence" value="ECO:0007669"/>
    <property type="project" value="UniProtKB-SubCell"/>
</dbReference>
<keyword evidence="9" id="KW-0325">Glycoprotein</keyword>
<dbReference type="InParanoid" id="A0A7N5P1I1"/>
<dbReference type="SUPFAM" id="SSF52833">
    <property type="entry name" value="Thioredoxin-like"/>
    <property type="match status" value="1"/>
</dbReference>
<comment type="function">
    <text evidence="13">Could act as a modulator of glutaredoxin biological activity. May play a role in cytoskeleton organization.</text>
</comment>
<evidence type="ECO:0000256" key="9">
    <source>
        <dbReference type="ARBA" id="ARBA00023180"/>
    </source>
</evidence>
<accession>A0A7N5P1I1</accession>
<comment type="similarity">
    <text evidence="4">Belongs to the SH3BGR family.</text>
</comment>
<evidence type="ECO:0000256" key="4">
    <source>
        <dbReference type="ARBA" id="ARBA00007764"/>
    </source>
</evidence>
<keyword evidence="8" id="KW-0472">Membrane</keyword>
<evidence type="ECO:0000256" key="13">
    <source>
        <dbReference type="ARBA" id="ARBA00045345"/>
    </source>
</evidence>
<evidence type="ECO:0000256" key="12">
    <source>
        <dbReference type="ARBA" id="ARBA00040886"/>
    </source>
</evidence>
<dbReference type="GO" id="GO:0032587">
    <property type="term" value="C:ruffle membrane"/>
    <property type="evidence" value="ECO:0007669"/>
    <property type="project" value="UniProtKB-SubCell"/>
</dbReference>
<dbReference type="AlphaFoldDB" id="A0A7N5P1I1"/>
<evidence type="ECO:0000256" key="10">
    <source>
        <dbReference type="ARBA" id="ARBA00023242"/>
    </source>
</evidence>
<dbReference type="CDD" id="cd03030">
    <property type="entry name" value="GRX_SH3BGR"/>
    <property type="match status" value="1"/>
</dbReference>